<dbReference type="InterPro" id="IPR050477">
    <property type="entry name" value="GrpII_AminoAcid_Decarb"/>
</dbReference>
<evidence type="ECO:0000256" key="4">
    <source>
        <dbReference type="RuleBase" id="RU000382"/>
    </source>
</evidence>
<sequence length="411" mass="46306">MFWEKYSRQKIRDIVFESIDRNLNYRVSPPIGLPASYLDPKVFYSDAPFLSEAPFMSTMLANPNHIGCHTMGDSEPVFKGTQALEQELIALCATEIFGAASDAVDGYVASGGTEANIQAFWVMRNYFVEAHEARHEEIAMVYSSDAHYSMPKGVNLLNIKSIVASVDDETRLIVLDDLKTDLIKAKAVGVKHFILVMNMSTTMFGSVDDMAGAVDLFQSLDLNFKIHVDGAYGGFIYPFSAEDPLYSFQNQHVFSFSLDAHKMLLSPYGTGVVLIRKGYISYAMTKEANYVKGKDYTLIGSRSGANAVAIWMIMRAYGSDGWKAKIANLLERTDWLCEQLTKRGISFYRHPKMNIVTLRPDKVDPLLAEKYFLVPDDHDDPMWWKIVVMDHVTEGILDQFLLDLDKTLTNE</sequence>
<dbReference type="Proteomes" id="UP001062165">
    <property type="component" value="Chromosome"/>
</dbReference>
<dbReference type="PANTHER" id="PTHR42735">
    <property type="match status" value="1"/>
</dbReference>
<dbReference type="InterPro" id="IPR015421">
    <property type="entry name" value="PyrdxlP-dep_Trfase_major"/>
</dbReference>
<dbReference type="PANTHER" id="PTHR42735:SF6">
    <property type="entry name" value="SPHINGOSINE-1-PHOSPHATE LYASE 1"/>
    <property type="match status" value="1"/>
</dbReference>
<dbReference type="SUPFAM" id="SSF53383">
    <property type="entry name" value="PLP-dependent transferases"/>
    <property type="match status" value="1"/>
</dbReference>
<evidence type="ECO:0000256" key="1">
    <source>
        <dbReference type="ARBA" id="ARBA00001933"/>
    </source>
</evidence>
<organism evidence="5 6">
    <name type="scientific">Reichenbachiella carrageenanivorans</name>
    <dbReference type="NCBI Taxonomy" id="2979869"/>
    <lineage>
        <taxon>Bacteria</taxon>
        <taxon>Pseudomonadati</taxon>
        <taxon>Bacteroidota</taxon>
        <taxon>Cytophagia</taxon>
        <taxon>Cytophagales</taxon>
        <taxon>Reichenbachiellaceae</taxon>
        <taxon>Reichenbachiella</taxon>
    </lineage>
</organism>
<accession>A0ABY6CYS8</accession>
<evidence type="ECO:0000313" key="6">
    <source>
        <dbReference type="Proteomes" id="UP001062165"/>
    </source>
</evidence>
<protein>
    <submittedName>
        <fullName evidence="5">Pyridoxal-dependent decarboxylase</fullName>
    </submittedName>
</protein>
<dbReference type="InterPro" id="IPR015424">
    <property type="entry name" value="PyrdxlP-dep_Trfase"/>
</dbReference>
<keyword evidence="3 4" id="KW-0456">Lyase</keyword>
<evidence type="ECO:0000256" key="3">
    <source>
        <dbReference type="ARBA" id="ARBA00023239"/>
    </source>
</evidence>
<dbReference type="InterPro" id="IPR002129">
    <property type="entry name" value="PyrdxlP-dep_de-COase"/>
</dbReference>
<keyword evidence="6" id="KW-1185">Reference proteome</keyword>
<proteinExistence type="inferred from homology"/>
<dbReference type="EMBL" id="CP106735">
    <property type="protein sequence ID" value="UXX79057.1"/>
    <property type="molecule type" value="Genomic_DNA"/>
</dbReference>
<dbReference type="Gene3D" id="3.40.640.10">
    <property type="entry name" value="Type I PLP-dependent aspartate aminotransferase-like (Major domain)"/>
    <property type="match status" value="1"/>
</dbReference>
<evidence type="ECO:0000256" key="2">
    <source>
        <dbReference type="ARBA" id="ARBA00022898"/>
    </source>
</evidence>
<dbReference type="Pfam" id="PF00282">
    <property type="entry name" value="Pyridoxal_deC"/>
    <property type="match status" value="1"/>
</dbReference>
<gene>
    <name evidence="5" type="ORF">N7E81_17015</name>
</gene>
<reference evidence="5" key="1">
    <citation type="submission" date="2022-10" db="EMBL/GenBank/DDBJ databases">
        <title>Comparative genomics and taxonomic characterization of three novel marine species of genus Reichenbachiella exhibiting antioxidant and polysaccharide degradation activities.</title>
        <authorList>
            <person name="Muhammad N."/>
            <person name="Lee Y.-J."/>
            <person name="Ko J."/>
            <person name="Kim S.-G."/>
        </authorList>
    </citation>
    <scope>NUCLEOTIDE SEQUENCE</scope>
    <source>
        <strain evidence="5">Wsw4-B4</strain>
    </source>
</reference>
<evidence type="ECO:0000313" key="5">
    <source>
        <dbReference type="EMBL" id="UXX79057.1"/>
    </source>
</evidence>
<name>A0ABY6CYS8_9BACT</name>
<keyword evidence="2 4" id="KW-0663">Pyridoxal phosphate</keyword>
<comment type="cofactor">
    <cofactor evidence="1 4">
        <name>pyridoxal 5'-phosphate</name>
        <dbReference type="ChEBI" id="CHEBI:597326"/>
    </cofactor>
</comment>
<dbReference type="RefSeq" id="WP_263050800.1">
    <property type="nucleotide sequence ID" value="NZ_CP106735.1"/>
</dbReference>
<comment type="similarity">
    <text evidence="4">Belongs to the group II decarboxylase family.</text>
</comment>